<dbReference type="RefSeq" id="WP_115564894.1">
    <property type="nucleotide sequence ID" value="NZ_QRGR01000007.1"/>
</dbReference>
<dbReference type="GO" id="GO:0051536">
    <property type="term" value="F:iron-sulfur cluster binding"/>
    <property type="evidence" value="ECO:0007669"/>
    <property type="project" value="UniProtKB-KW"/>
</dbReference>
<dbReference type="Pfam" id="PF01565">
    <property type="entry name" value="FAD_binding_4"/>
    <property type="match status" value="1"/>
</dbReference>
<comment type="caution">
    <text evidence="9">The sequence shown here is derived from an EMBL/GenBank/DDBJ whole genome shotgun (WGS) entry which is preliminary data.</text>
</comment>
<keyword evidence="4" id="KW-0274">FAD</keyword>
<dbReference type="GO" id="GO:1903457">
    <property type="term" value="P:lactate catabolic process"/>
    <property type="evidence" value="ECO:0007669"/>
    <property type="project" value="TreeGrafter"/>
</dbReference>
<dbReference type="Gene3D" id="1.10.1060.10">
    <property type="entry name" value="Alpha-helical ferredoxin"/>
    <property type="match status" value="1"/>
</dbReference>
<name>A0A3D8LFX8_9BACT</name>
<evidence type="ECO:0000256" key="3">
    <source>
        <dbReference type="ARBA" id="ARBA00022723"/>
    </source>
</evidence>
<evidence type="ECO:0000259" key="8">
    <source>
        <dbReference type="PROSITE" id="PS51387"/>
    </source>
</evidence>
<keyword evidence="6" id="KW-0408">Iron</keyword>
<accession>A0A3D8LFX8</accession>
<dbReference type="InterPro" id="IPR036318">
    <property type="entry name" value="FAD-bd_PCMH-like_sf"/>
</dbReference>
<sequence>MNSEKLKQLSGQLEGEFYFDNTMRTLYATDASAYREMPQAVAFPKSVADIKKLIAFARQEGTSLIPRTAGTSLAGQVVGNGIIVDVSRTFTQILEVNPEENWVRVQPGVIRDELNLFLRQHGLYFGPETSTANRAMIGGMVGNNSCGSNSVVYGSTREHTISVKAILSDGTETEFGVLSQEEFEAKCRGENTSGELETRIYQATKAMLSHVPSQENIRREFPKPSIQRRNTGYAIDLLLESEPFTAGTEPFNFCKLMAGSEGTLAFLTEIKLHVNPLPPKETGLLCIHCNTIDESLRANLVALRYNPSASELMDHYILECTKTNIEHSQNRFFVKGDPGAILVVELGADTLEEVQERAQALVVDLEKNKLGYHYPLVTGPDTKKVWNLRKAGLGLLSNVPGDAKPVAVIEDTAVDVADLPEFIREFNLTLEQYNLYCVHYAHAGSGELHLRPIINLKTEEGNKLFRDIATEIAHLVKKYRGSLSGEHGDGRLRGEFIPFMIGEDNYRLVEEVKRVWDPGNIFNPGKIVNTPSMNTFLRYDPGQETPEFDTVFRFSQQGGVLRAAELCNGSGDCRKTHLTGGTMCPSYMVTRNEKDTTRGRANMMREFLTRSDKDNRFDHEEIMDTMHTCLACKGCKSECPSNVDVAKLKSEFLQHYYDANGVPFRTRMVGNFTKANQLAAMAPGVYNFLFKNTTTAAIAKKMMGFAPKRTLPLLQEITLRSWFKKHKQQARSSNGQQKTKKKVYLFCDEFTNYNDTHIGKTAVLLLERLGYEVEIPKHEESGRTYMSKGLLREAKKLAQKNVAMLKDLISSDTPLVGIEPSCILSFRDEYLDLVDADQEEDAKSLSIHCLQFDEFIAREILSGNIDRNLFKDEARLIKLHGHCHQKALSSVLYTQQMLTLPPNYKVENIPSGCCGMAGSFGYEAEHYDISMQVGELVLFPTVRQQPEEVIIAAPGTSCRHQIHDGTGRKALHPIEVLYEALR</sequence>
<evidence type="ECO:0000256" key="4">
    <source>
        <dbReference type="ARBA" id="ARBA00022827"/>
    </source>
</evidence>
<dbReference type="InterPro" id="IPR004113">
    <property type="entry name" value="FAD-bd_oxidored_4_C"/>
</dbReference>
<gene>
    <name evidence="9" type="ORF">DXT99_07415</name>
</gene>
<dbReference type="InterPro" id="IPR016164">
    <property type="entry name" value="FAD-linked_Oxase-like_C"/>
</dbReference>
<dbReference type="Pfam" id="PF02913">
    <property type="entry name" value="FAD-oxidase_C"/>
    <property type="match status" value="1"/>
</dbReference>
<evidence type="ECO:0000256" key="1">
    <source>
        <dbReference type="ARBA" id="ARBA00001974"/>
    </source>
</evidence>
<dbReference type="InterPro" id="IPR016167">
    <property type="entry name" value="FAD-bd_PCMH_sub1"/>
</dbReference>
<organism evidence="9 10">
    <name type="scientific">Pontibacter diazotrophicus</name>
    <dbReference type="NCBI Taxonomy" id="1400979"/>
    <lineage>
        <taxon>Bacteria</taxon>
        <taxon>Pseudomonadati</taxon>
        <taxon>Bacteroidota</taxon>
        <taxon>Cytophagia</taxon>
        <taxon>Cytophagales</taxon>
        <taxon>Hymenobacteraceae</taxon>
        <taxon>Pontibacter</taxon>
    </lineage>
</organism>
<dbReference type="Gene3D" id="3.30.70.2740">
    <property type="match status" value="1"/>
</dbReference>
<dbReference type="GO" id="GO:0071949">
    <property type="term" value="F:FAD binding"/>
    <property type="evidence" value="ECO:0007669"/>
    <property type="project" value="InterPro"/>
</dbReference>
<dbReference type="GO" id="GO:0046872">
    <property type="term" value="F:metal ion binding"/>
    <property type="evidence" value="ECO:0007669"/>
    <property type="project" value="UniProtKB-KW"/>
</dbReference>
<comment type="cofactor">
    <cofactor evidence="1">
        <name>FAD</name>
        <dbReference type="ChEBI" id="CHEBI:57692"/>
    </cofactor>
</comment>
<keyword evidence="10" id="KW-1185">Reference proteome</keyword>
<evidence type="ECO:0000256" key="2">
    <source>
        <dbReference type="ARBA" id="ARBA00022630"/>
    </source>
</evidence>
<reference evidence="10" key="1">
    <citation type="submission" date="2018-08" db="EMBL/GenBank/DDBJ databases">
        <authorList>
            <person name="Liu Z.-W."/>
            <person name="Du Z.-J."/>
        </authorList>
    </citation>
    <scope>NUCLEOTIDE SEQUENCE [LARGE SCALE GENOMIC DNA]</scope>
    <source>
        <strain evidence="10">H4X</strain>
    </source>
</reference>
<keyword evidence="5" id="KW-0560">Oxidoreductase</keyword>
<keyword evidence="7" id="KW-0411">Iron-sulfur</keyword>
<protein>
    <submittedName>
        <fullName evidence="9">FAD-binding oxidoreductase</fullName>
    </submittedName>
</protein>
<dbReference type="PANTHER" id="PTHR11748:SF119">
    <property type="entry name" value="D-2-HYDROXYGLUTARATE DEHYDROGENASE"/>
    <property type="match status" value="1"/>
</dbReference>
<evidence type="ECO:0000256" key="6">
    <source>
        <dbReference type="ARBA" id="ARBA00023004"/>
    </source>
</evidence>
<dbReference type="Gene3D" id="3.30.43.10">
    <property type="entry name" value="Uridine Diphospho-n-acetylenolpyruvylglucosamine Reductase, domain 2"/>
    <property type="match status" value="1"/>
</dbReference>
<dbReference type="OrthoDB" id="9767256at2"/>
<dbReference type="InterPro" id="IPR009051">
    <property type="entry name" value="Helical_ferredxn"/>
</dbReference>
<dbReference type="GO" id="GO:0004458">
    <property type="term" value="F:D-lactate dehydrogenase (cytochrome) activity"/>
    <property type="evidence" value="ECO:0007669"/>
    <property type="project" value="TreeGrafter"/>
</dbReference>
<dbReference type="Gene3D" id="1.10.45.10">
    <property type="entry name" value="Vanillyl-alcohol Oxidase, Chain A, domain 4"/>
    <property type="match status" value="1"/>
</dbReference>
<dbReference type="PROSITE" id="PS51387">
    <property type="entry name" value="FAD_PCMH"/>
    <property type="match status" value="1"/>
</dbReference>
<keyword evidence="3" id="KW-0479">Metal-binding</keyword>
<dbReference type="SUPFAM" id="SSF55103">
    <property type="entry name" value="FAD-linked oxidases, C-terminal domain"/>
    <property type="match status" value="1"/>
</dbReference>
<dbReference type="InterPro" id="IPR016171">
    <property type="entry name" value="Vanillyl_alc_oxidase_C-sub2"/>
</dbReference>
<dbReference type="AlphaFoldDB" id="A0A3D8LFX8"/>
<proteinExistence type="predicted"/>
<evidence type="ECO:0000313" key="9">
    <source>
        <dbReference type="EMBL" id="RDV15822.1"/>
    </source>
</evidence>
<dbReference type="Proteomes" id="UP000256708">
    <property type="component" value="Unassembled WGS sequence"/>
</dbReference>
<dbReference type="GO" id="GO:0008720">
    <property type="term" value="F:D-lactate dehydrogenase (NAD+) activity"/>
    <property type="evidence" value="ECO:0007669"/>
    <property type="project" value="TreeGrafter"/>
</dbReference>
<dbReference type="InterPro" id="IPR016166">
    <property type="entry name" value="FAD-bd_PCMH"/>
</dbReference>
<evidence type="ECO:0000256" key="5">
    <source>
        <dbReference type="ARBA" id="ARBA00023002"/>
    </source>
</evidence>
<evidence type="ECO:0000256" key="7">
    <source>
        <dbReference type="ARBA" id="ARBA00023014"/>
    </source>
</evidence>
<dbReference type="InterPro" id="IPR016169">
    <property type="entry name" value="FAD-bd_PCMH_sub2"/>
</dbReference>
<dbReference type="Pfam" id="PF13534">
    <property type="entry name" value="Fer4_17"/>
    <property type="match status" value="1"/>
</dbReference>
<keyword evidence="2" id="KW-0285">Flavoprotein</keyword>
<dbReference type="InterPro" id="IPR017900">
    <property type="entry name" value="4Fe4S_Fe_S_CS"/>
</dbReference>
<evidence type="ECO:0000313" key="10">
    <source>
        <dbReference type="Proteomes" id="UP000256708"/>
    </source>
</evidence>
<dbReference type="PROSITE" id="PS00198">
    <property type="entry name" value="4FE4S_FER_1"/>
    <property type="match status" value="1"/>
</dbReference>
<dbReference type="Gene3D" id="3.30.465.10">
    <property type="match status" value="1"/>
</dbReference>
<dbReference type="SUPFAM" id="SSF56176">
    <property type="entry name" value="FAD-binding/transporter-associated domain-like"/>
    <property type="match status" value="1"/>
</dbReference>
<dbReference type="SUPFAM" id="SSF46548">
    <property type="entry name" value="alpha-helical ferredoxin"/>
    <property type="match status" value="1"/>
</dbReference>
<dbReference type="InterPro" id="IPR006094">
    <property type="entry name" value="Oxid_FAD_bind_N"/>
</dbReference>
<dbReference type="EMBL" id="QRGR01000007">
    <property type="protein sequence ID" value="RDV15822.1"/>
    <property type="molecule type" value="Genomic_DNA"/>
</dbReference>
<feature type="domain" description="FAD-binding PCMH-type" evidence="8">
    <location>
        <begin position="34"/>
        <end position="277"/>
    </location>
</feature>
<dbReference type="PANTHER" id="PTHR11748">
    <property type="entry name" value="D-LACTATE DEHYDROGENASE"/>
    <property type="match status" value="1"/>
</dbReference>